<dbReference type="EMBL" id="CAJA01000507">
    <property type="protein sequence ID" value="CCH75555.1"/>
    <property type="molecule type" value="Genomic_DNA"/>
</dbReference>
<comment type="caution">
    <text evidence="16">The sequence shown here is derived from an EMBL/GenBank/DDBJ whole genome shotgun (WGS) entry which is preliminary data.</text>
</comment>
<keyword evidence="8" id="KW-0746">Sphingolipid metabolism</keyword>
<dbReference type="InterPro" id="IPR050477">
    <property type="entry name" value="GrpII_AminoAcid_Decarb"/>
</dbReference>
<dbReference type="STRING" id="1193182.BN11_80018"/>
<proteinExistence type="inferred from homology"/>
<dbReference type="InterPro" id="IPR015424">
    <property type="entry name" value="PyrdxlP-dep_Trfase"/>
</dbReference>
<dbReference type="InterPro" id="IPR015421">
    <property type="entry name" value="PyrdxlP-dep_Trfase_major"/>
</dbReference>
<evidence type="ECO:0000256" key="9">
    <source>
        <dbReference type="ARBA" id="ARBA00022989"/>
    </source>
</evidence>
<evidence type="ECO:0000256" key="11">
    <source>
        <dbReference type="ARBA" id="ARBA00023136"/>
    </source>
</evidence>
<evidence type="ECO:0000256" key="1">
    <source>
        <dbReference type="ARBA" id="ARBA00001933"/>
    </source>
</evidence>
<evidence type="ECO:0000256" key="10">
    <source>
        <dbReference type="ARBA" id="ARBA00023098"/>
    </source>
</evidence>
<keyword evidence="11" id="KW-0472">Membrane</keyword>
<evidence type="ECO:0000256" key="12">
    <source>
        <dbReference type="ARBA" id="ARBA00023239"/>
    </source>
</evidence>
<keyword evidence="10" id="KW-0443">Lipid metabolism</keyword>
<evidence type="ECO:0000256" key="2">
    <source>
        <dbReference type="ARBA" id="ARBA00004389"/>
    </source>
</evidence>
<comment type="subcellular location">
    <subcellularLocation>
        <location evidence="2">Endoplasmic reticulum membrane</location>
        <topology evidence="2">Single-pass membrane protein</topology>
    </subcellularLocation>
</comment>
<keyword evidence="12 15" id="KW-0456">Lyase</keyword>
<protein>
    <submittedName>
        <fullName evidence="16">Pyridoxal-dependent decarboxylase</fullName>
    </submittedName>
</protein>
<dbReference type="InterPro" id="IPR015422">
    <property type="entry name" value="PyrdxlP-dep_Trfase_small"/>
</dbReference>
<comment type="similarity">
    <text evidence="13">Belongs to the group II decarboxylase family. Sphingosine-1-phosphate lyase subfamily.</text>
</comment>
<evidence type="ECO:0000256" key="15">
    <source>
        <dbReference type="RuleBase" id="RU000382"/>
    </source>
</evidence>
<dbReference type="SUPFAM" id="SSF53383">
    <property type="entry name" value="PLP-dependent transferases"/>
    <property type="match status" value="1"/>
</dbReference>
<gene>
    <name evidence="16" type="ORF">BN11_80018</name>
</gene>
<dbReference type="OrthoDB" id="3401800at2"/>
<dbReference type="GO" id="GO:0030170">
    <property type="term" value="F:pyridoxal phosphate binding"/>
    <property type="evidence" value="ECO:0007669"/>
    <property type="project" value="InterPro"/>
</dbReference>
<dbReference type="GO" id="GO:0030149">
    <property type="term" value="P:sphingolipid catabolic process"/>
    <property type="evidence" value="ECO:0007669"/>
    <property type="project" value="TreeGrafter"/>
</dbReference>
<comment type="pathway">
    <text evidence="3">Lipid metabolism; sphingolipid metabolism.</text>
</comment>
<dbReference type="GO" id="GO:0016020">
    <property type="term" value="C:membrane"/>
    <property type="evidence" value="ECO:0007669"/>
    <property type="project" value="GOC"/>
</dbReference>
<evidence type="ECO:0000256" key="4">
    <source>
        <dbReference type="ARBA" id="ARBA00004991"/>
    </source>
</evidence>
<keyword evidence="17" id="KW-1185">Reference proteome</keyword>
<reference evidence="16 17" key="1">
    <citation type="journal article" date="2013" name="ISME J.">
        <title>A metabolic model for members of the genus Tetrasphaera involved in enhanced biological phosphorus removal.</title>
        <authorList>
            <person name="Kristiansen R."/>
            <person name="Nguyen H.T.T."/>
            <person name="Saunders A.M."/>
            <person name="Nielsen J.L."/>
            <person name="Wimmer R."/>
            <person name="Le V.Q."/>
            <person name="McIlroy S.J."/>
            <person name="Petrovski S."/>
            <person name="Seviour R.J."/>
            <person name="Calteau A."/>
            <person name="Nielsen K.L."/>
            <person name="Nielsen P.H."/>
        </authorList>
    </citation>
    <scope>NUCLEOTIDE SEQUENCE [LARGE SCALE GENOMIC DNA]</scope>
    <source>
        <strain evidence="16 17">Ben110</strain>
    </source>
</reference>
<keyword evidence="5" id="KW-0812">Transmembrane</keyword>
<dbReference type="Gene3D" id="6.10.140.2150">
    <property type="match status" value="1"/>
</dbReference>
<dbReference type="AlphaFoldDB" id="W6K305"/>
<dbReference type="RefSeq" id="WP_048693414.1">
    <property type="nucleotide sequence ID" value="NZ_HG764815.1"/>
</dbReference>
<dbReference type="InterPro" id="IPR002129">
    <property type="entry name" value="PyrdxlP-dep_de-COase"/>
</dbReference>
<evidence type="ECO:0000313" key="16">
    <source>
        <dbReference type="EMBL" id="CCH75555.1"/>
    </source>
</evidence>
<organism evidence="16 17">
    <name type="scientific">Nostocoides australiense Ben110</name>
    <dbReference type="NCBI Taxonomy" id="1193182"/>
    <lineage>
        <taxon>Bacteria</taxon>
        <taxon>Bacillati</taxon>
        <taxon>Actinomycetota</taxon>
        <taxon>Actinomycetes</taxon>
        <taxon>Micrococcales</taxon>
        <taxon>Intrasporangiaceae</taxon>
        <taxon>Nostocoides</taxon>
    </lineage>
</organism>
<keyword evidence="7 14" id="KW-0663">Pyridoxal phosphate</keyword>
<dbReference type="GO" id="GO:0004058">
    <property type="term" value="F:aromatic-L-amino-acid decarboxylase activity"/>
    <property type="evidence" value="ECO:0007669"/>
    <property type="project" value="UniProtKB-ARBA"/>
</dbReference>
<dbReference type="FunFam" id="3.40.640.10:FF:000020">
    <property type="entry name" value="sphingosine-1-phosphate lyase 1"/>
    <property type="match status" value="1"/>
</dbReference>
<evidence type="ECO:0000256" key="13">
    <source>
        <dbReference type="ARBA" id="ARBA00038302"/>
    </source>
</evidence>
<dbReference type="PANTHER" id="PTHR42735:SF6">
    <property type="entry name" value="SPHINGOSINE-1-PHOSPHATE LYASE 1"/>
    <property type="match status" value="1"/>
</dbReference>
<sequence length="471" mass="51086">MSDFPYAERFPVQRTLPEQGRPRSELLAELTAMAQEEDAVWESGKISGTMYCGDHEHYAFLSEAFAKFAHVNALQRDMCPSQTKFEGEIIAMVLDLMHADAVTDTTPAGLVTSGGTFSILHAILAYREHASATRGISTAAGRLPNLVKPETAHPAFDKACHLFGIENRTVPVDPATTLVDPSAMGARIDDNTIAIVGSAGNYPYGTIDPISELGRLALDRGVGLHVDGCLGGFILPFGEELGYGIPPFDFRVPGVTSISADTHKYGYAFKGSSVVVFRDKAIRNSQYFHQLAWLGGKYMSPGMDGSRSGGLLAATWASMTHLGREGYRRYAGEIFETAARLMDVVRSHPPLRIMGDPTFCFSFTSEDFDIYHVADFMKPRGWRFNGQQYPNAIHLAVTRPQTKPGVVEAFSSDLADAATYAQEQAAAGRMSQSGAIYGGVVGGLTSEVETVMTTIMDGMLDTQQSLPPEVR</sequence>
<dbReference type="GO" id="GO:0019752">
    <property type="term" value="P:carboxylic acid metabolic process"/>
    <property type="evidence" value="ECO:0007669"/>
    <property type="project" value="InterPro"/>
</dbReference>
<comment type="cofactor">
    <cofactor evidence="1 14 15">
        <name>pyridoxal 5'-phosphate</name>
        <dbReference type="ChEBI" id="CHEBI:597326"/>
    </cofactor>
</comment>
<keyword evidence="9" id="KW-1133">Transmembrane helix</keyword>
<comment type="pathway">
    <text evidence="4">Sphingolipid metabolism.</text>
</comment>
<dbReference type="Gene3D" id="3.90.1150.10">
    <property type="entry name" value="Aspartate Aminotransferase, domain 1"/>
    <property type="match status" value="1"/>
</dbReference>
<evidence type="ECO:0000256" key="3">
    <source>
        <dbReference type="ARBA" id="ARBA00004760"/>
    </source>
</evidence>
<dbReference type="Proteomes" id="UP000035763">
    <property type="component" value="Unassembled WGS sequence"/>
</dbReference>
<evidence type="ECO:0000313" key="17">
    <source>
        <dbReference type="Proteomes" id="UP000035763"/>
    </source>
</evidence>
<evidence type="ECO:0000256" key="8">
    <source>
        <dbReference type="ARBA" id="ARBA00022919"/>
    </source>
</evidence>
<keyword evidence="6" id="KW-0256">Endoplasmic reticulum</keyword>
<feature type="modified residue" description="N6-(pyridoxal phosphate)lysine" evidence="14">
    <location>
        <position position="264"/>
    </location>
</feature>
<evidence type="ECO:0000256" key="5">
    <source>
        <dbReference type="ARBA" id="ARBA00022692"/>
    </source>
</evidence>
<name>W6K305_9MICO</name>
<evidence type="ECO:0000256" key="7">
    <source>
        <dbReference type="ARBA" id="ARBA00022898"/>
    </source>
</evidence>
<accession>W6K305</accession>
<evidence type="ECO:0000256" key="6">
    <source>
        <dbReference type="ARBA" id="ARBA00022824"/>
    </source>
</evidence>
<evidence type="ECO:0000256" key="14">
    <source>
        <dbReference type="PIRSR" id="PIRSR602129-50"/>
    </source>
</evidence>
<dbReference type="GO" id="GO:0008117">
    <property type="term" value="F:sphinganine-1-phosphate aldolase activity"/>
    <property type="evidence" value="ECO:0007669"/>
    <property type="project" value="TreeGrafter"/>
</dbReference>
<dbReference type="PANTHER" id="PTHR42735">
    <property type="match status" value="1"/>
</dbReference>
<dbReference type="Gene3D" id="3.40.640.10">
    <property type="entry name" value="Type I PLP-dependent aspartate aminotransferase-like (Major domain)"/>
    <property type="match status" value="1"/>
</dbReference>
<dbReference type="Pfam" id="PF00282">
    <property type="entry name" value="Pyridoxal_deC"/>
    <property type="match status" value="1"/>
</dbReference>